<name>A0ACC0I2V4_9ERIC</name>
<organism evidence="1 2">
    <name type="scientific">Camellia lanceoleosa</name>
    <dbReference type="NCBI Taxonomy" id="1840588"/>
    <lineage>
        <taxon>Eukaryota</taxon>
        <taxon>Viridiplantae</taxon>
        <taxon>Streptophyta</taxon>
        <taxon>Embryophyta</taxon>
        <taxon>Tracheophyta</taxon>
        <taxon>Spermatophyta</taxon>
        <taxon>Magnoliopsida</taxon>
        <taxon>eudicotyledons</taxon>
        <taxon>Gunneridae</taxon>
        <taxon>Pentapetalae</taxon>
        <taxon>asterids</taxon>
        <taxon>Ericales</taxon>
        <taxon>Theaceae</taxon>
        <taxon>Camellia</taxon>
    </lineage>
</organism>
<reference evidence="1 2" key="1">
    <citation type="journal article" date="2022" name="Plant J.">
        <title>Chromosome-level genome of Camellia lanceoleosa provides a valuable resource for understanding genome evolution and self-incompatibility.</title>
        <authorList>
            <person name="Gong W."/>
            <person name="Xiao S."/>
            <person name="Wang L."/>
            <person name="Liao Z."/>
            <person name="Chang Y."/>
            <person name="Mo W."/>
            <person name="Hu G."/>
            <person name="Li W."/>
            <person name="Zhao G."/>
            <person name="Zhu H."/>
            <person name="Hu X."/>
            <person name="Ji K."/>
            <person name="Xiang X."/>
            <person name="Song Q."/>
            <person name="Yuan D."/>
            <person name="Jin S."/>
            <person name="Zhang L."/>
        </authorList>
    </citation>
    <scope>NUCLEOTIDE SEQUENCE [LARGE SCALE GENOMIC DNA]</scope>
    <source>
        <strain evidence="1">SQ_2022a</strain>
    </source>
</reference>
<dbReference type="EMBL" id="CM045759">
    <property type="protein sequence ID" value="KAI8019092.1"/>
    <property type="molecule type" value="Genomic_DNA"/>
</dbReference>
<comment type="caution">
    <text evidence="1">The sequence shown here is derived from an EMBL/GenBank/DDBJ whole genome shotgun (WGS) entry which is preliminary data.</text>
</comment>
<evidence type="ECO:0000313" key="2">
    <source>
        <dbReference type="Proteomes" id="UP001060215"/>
    </source>
</evidence>
<sequence length="220" mass="24357">MAMMRSLYCSICFRSLCSSSVAVNHRQHLPQGLRYFHLSPPPSFQFSSKTIPSDCPPPFTMAIGSTRFFSEHDLMAASWDELPDTLISDANKALSKNTDDKVAQEVVANVFRAAEAVEEFSGMLVSLRMAIDDSTGLGGEDVKPLPEEFVNTLHTVYQRYTAYLDAFGPDETYLRKKVETELGTKMIHLKMRCSGIGSEWGKVTVLGTSGLSGSYVEHRA</sequence>
<keyword evidence="2" id="KW-1185">Reference proteome</keyword>
<protein>
    <submittedName>
        <fullName evidence="1">Uncharacterized protein</fullName>
    </submittedName>
</protein>
<evidence type="ECO:0000313" key="1">
    <source>
        <dbReference type="EMBL" id="KAI8019092.1"/>
    </source>
</evidence>
<proteinExistence type="predicted"/>
<dbReference type="Proteomes" id="UP001060215">
    <property type="component" value="Chromosome 2"/>
</dbReference>
<accession>A0ACC0I2V4</accession>
<gene>
    <name evidence="1" type="ORF">LOK49_LG04G00358</name>
</gene>